<name>A0A194QWS3_PAPMA</name>
<dbReference type="InParanoid" id="A0A194QWS3"/>
<gene>
    <name evidence="1" type="ORF">RR48_08861</name>
</gene>
<keyword evidence="2" id="KW-1185">Reference proteome</keyword>
<organism evidence="1 2">
    <name type="scientific">Papilio machaon</name>
    <name type="common">Old World swallowtail butterfly</name>
    <dbReference type="NCBI Taxonomy" id="76193"/>
    <lineage>
        <taxon>Eukaryota</taxon>
        <taxon>Metazoa</taxon>
        <taxon>Ecdysozoa</taxon>
        <taxon>Arthropoda</taxon>
        <taxon>Hexapoda</taxon>
        <taxon>Insecta</taxon>
        <taxon>Pterygota</taxon>
        <taxon>Neoptera</taxon>
        <taxon>Endopterygota</taxon>
        <taxon>Lepidoptera</taxon>
        <taxon>Glossata</taxon>
        <taxon>Ditrysia</taxon>
        <taxon>Papilionoidea</taxon>
        <taxon>Papilionidae</taxon>
        <taxon>Papilioninae</taxon>
        <taxon>Papilio</taxon>
    </lineage>
</organism>
<evidence type="ECO:0000313" key="2">
    <source>
        <dbReference type="Proteomes" id="UP000053240"/>
    </source>
</evidence>
<dbReference type="EMBL" id="KQ461103">
    <property type="protein sequence ID" value="KPJ09410.1"/>
    <property type="molecule type" value="Genomic_DNA"/>
</dbReference>
<dbReference type="Proteomes" id="UP000053240">
    <property type="component" value="Unassembled WGS sequence"/>
</dbReference>
<proteinExistence type="predicted"/>
<reference evidence="1 2" key="1">
    <citation type="journal article" date="2015" name="Nat. Commun.">
        <title>Outbred genome sequencing and CRISPR/Cas9 gene editing in butterflies.</title>
        <authorList>
            <person name="Li X."/>
            <person name="Fan D."/>
            <person name="Zhang W."/>
            <person name="Liu G."/>
            <person name="Zhang L."/>
            <person name="Zhao L."/>
            <person name="Fang X."/>
            <person name="Chen L."/>
            <person name="Dong Y."/>
            <person name="Chen Y."/>
            <person name="Ding Y."/>
            <person name="Zhao R."/>
            <person name="Feng M."/>
            <person name="Zhu Y."/>
            <person name="Feng Y."/>
            <person name="Jiang X."/>
            <person name="Zhu D."/>
            <person name="Xiang H."/>
            <person name="Feng X."/>
            <person name="Li S."/>
            <person name="Wang J."/>
            <person name="Zhang G."/>
            <person name="Kronforst M.R."/>
            <person name="Wang W."/>
        </authorList>
    </citation>
    <scope>NUCLEOTIDE SEQUENCE [LARGE SCALE GENOMIC DNA]</scope>
    <source>
        <strain evidence="1">Ya'a_city_454_Pm</strain>
        <tissue evidence="1">Whole body</tissue>
    </source>
</reference>
<evidence type="ECO:0000313" key="1">
    <source>
        <dbReference type="EMBL" id="KPJ09410.1"/>
    </source>
</evidence>
<protein>
    <submittedName>
        <fullName evidence="1">Uncharacterized protein</fullName>
    </submittedName>
</protein>
<accession>A0A194QWS3</accession>
<sequence>MLIGDELVRGAYLIDWRWRTDRQRSAGGVTIIYTGIRSGGIGRAEEGPELRAPDRLRSTSSWRTRRANLQIIANYHRLRSVTAIGGDVG</sequence>
<dbReference type="AlphaFoldDB" id="A0A194QWS3"/>